<dbReference type="HOGENOM" id="CLU_025996_3_1_6"/>
<feature type="domain" description="Glycosyltransferase 2-like" evidence="1">
    <location>
        <begin position="6"/>
        <end position="149"/>
    </location>
</feature>
<reference evidence="2 3" key="1">
    <citation type="journal article" date="2011" name="J. Bacteriol.">
        <title>Complete genome sequence of the polycyclic aromatic hydrocarbon-degrading bacterium Alteromonas sp. strain SN2.</title>
        <authorList>
            <person name="Jin H.M."/>
            <person name="Jeong H."/>
            <person name="Moon E.J."/>
            <person name="Math R.K."/>
            <person name="Lee K."/>
            <person name="Kim H.J."/>
            <person name="Jeon C.O."/>
            <person name="Oh T.K."/>
            <person name="Kim J.F."/>
        </authorList>
    </citation>
    <scope>NUCLEOTIDE SEQUENCE [LARGE SCALE GENOMIC DNA]</scope>
    <source>
        <strain evidence="3">JCM 17741 / KACC 18427 / KCTC 11700BP / SN2</strain>
    </source>
</reference>
<evidence type="ECO:0000313" key="2">
    <source>
        <dbReference type="EMBL" id="AEF02272.1"/>
    </source>
</evidence>
<dbReference type="OrthoDB" id="6116224at2"/>
<dbReference type="RefSeq" id="WP_013783214.1">
    <property type="nucleotide sequence ID" value="NC_015554.1"/>
</dbReference>
<accession>F5ZC34</accession>
<dbReference type="CDD" id="cd00761">
    <property type="entry name" value="Glyco_tranf_GTA_type"/>
    <property type="match status" value="1"/>
</dbReference>
<evidence type="ECO:0000259" key="1">
    <source>
        <dbReference type="Pfam" id="PF00535"/>
    </source>
</evidence>
<proteinExistence type="predicted"/>
<keyword evidence="2" id="KW-0808">Transferase</keyword>
<protein>
    <submittedName>
        <fullName evidence="2">Glycosyl transferase family 2 protein</fullName>
    </submittedName>
</protein>
<keyword evidence="3" id="KW-1185">Reference proteome</keyword>
<name>F5ZC34_ALTNA</name>
<organism evidence="2 3">
    <name type="scientific">Alteromonas naphthalenivorans</name>
    <dbReference type="NCBI Taxonomy" id="715451"/>
    <lineage>
        <taxon>Bacteria</taxon>
        <taxon>Pseudomonadati</taxon>
        <taxon>Pseudomonadota</taxon>
        <taxon>Gammaproteobacteria</taxon>
        <taxon>Alteromonadales</taxon>
        <taxon>Alteromonadaceae</taxon>
        <taxon>Alteromonas/Salinimonas group</taxon>
        <taxon>Alteromonas</taxon>
    </lineage>
</organism>
<dbReference type="Proteomes" id="UP000000683">
    <property type="component" value="Chromosome"/>
</dbReference>
<dbReference type="InterPro" id="IPR029044">
    <property type="entry name" value="Nucleotide-diphossugar_trans"/>
</dbReference>
<dbReference type="eggNOG" id="COG1216">
    <property type="taxonomic scope" value="Bacteria"/>
</dbReference>
<dbReference type="Pfam" id="PF00535">
    <property type="entry name" value="Glycos_transf_2"/>
    <property type="match status" value="1"/>
</dbReference>
<dbReference type="PANTHER" id="PTHR43685:SF2">
    <property type="entry name" value="GLYCOSYLTRANSFERASE 2-LIKE DOMAIN-CONTAINING PROTEIN"/>
    <property type="match status" value="1"/>
</dbReference>
<dbReference type="SUPFAM" id="SSF53448">
    <property type="entry name" value="Nucleotide-diphospho-sugar transferases"/>
    <property type="match status" value="1"/>
</dbReference>
<dbReference type="InterPro" id="IPR050834">
    <property type="entry name" value="Glycosyltransf_2"/>
</dbReference>
<sequence length="308" mass="35062">MKQVVVGIITYRRPSWLERLITELLRQRTDGFVYSILVVDNADDPETQSVIDSFRAADNTSPIIYKVEPERGIVAARNRVVSEFLMLNADFLVFIDDDEWPERDNWLIRLVNKALSSEADVVTSHVISVDESMGKNWATEILYTSNTIQEGQILSTFYTNNLLLSGTLLKDMHPCFDERFALTGASDYHFSLKCHKRGYSCIYTDAPVIEEFPDSRANLKWFCRRGFRSGVGYTRSHLFEEPLAIVVFKCTALSFIRFIRGGGLILKSLFNLDKATFVDGLFRMCSSVGTIAGFLGIKHNEYQHTHGK</sequence>
<dbReference type="PANTHER" id="PTHR43685">
    <property type="entry name" value="GLYCOSYLTRANSFERASE"/>
    <property type="match status" value="1"/>
</dbReference>
<gene>
    <name evidence="2" type="ordered locus">ambt_03610</name>
</gene>
<dbReference type="AlphaFoldDB" id="F5ZC34"/>
<dbReference type="GO" id="GO:0016740">
    <property type="term" value="F:transferase activity"/>
    <property type="evidence" value="ECO:0007669"/>
    <property type="project" value="UniProtKB-KW"/>
</dbReference>
<dbReference type="KEGG" id="alt:ambt_03610"/>
<dbReference type="Gene3D" id="3.90.550.10">
    <property type="entry name" value="Spore Coat Polysaccharide Biosynthesis Protein SpsA, Chain A"/>
    <property type="match status" value="1"/>
</dbReference>
<dbReference type="EMBL" id="CP002339">
    <property type="protein sequence ID" value="AEF02272.1"/>
    <property type="molecule type" value="Genomic_DNA"/>
</dbReference>
<evidence type="ECO:0000313" key="3">
    <source>
        <dbReference type="Proteomes" id="UP000000683"/>
    </source>
</evidence>
<dbReference type="InterPro" id="IPR001173">
    <property type="entry name" value="Glyco_trans_2-like"/>
</dbReference>